<dbReference type="InterPro" id="IPR035958">
    <property type="entry name" value="SecB-like_sf"/>
</dbReference>
<dbReference type="Proteomes" id="UP000198362">
    <property type="component" value="Unassembled WGS sequence"/>
</dbReference>
<evidence type="ECO:0000313" key="1">
    <source>
        <dbReference type="EMBL" id="SNT63889.1"/>
    </source>
</evidence>
<evidence type="ECO:0000313" key="2">
    <source>
        <dbReference type="Proteomes" id="UP000198362"/>
    </source>
</evidence>
<dbReference type="SUPFAM" id="SSF54611">
    <property type="entry name" value="SecB-like"/>
    <property type="match status" value="1"/>
</dbReference>
<dbReference type="EMBL" id="FZPH01000016">
    <property type="protein sequence ID" value="SNT63889.1"/>
    <property type="molecule type" value="Genomic_DNA"/>
</dbReference>
<evidence type="ECO:0008006" key="3">
    <source>
        <dbReference type="Google" id="ProtNLM"/>
    </source>
</evidence>
<gene>
    <name evidence="1" type="ORF">SAMN05421812_11615</name>
</gene>
<name>A0A239PBV4_9ACTN</name>
<organism evidence="1 2">
    <name type="scientific">Asanoa hainanensis</name>
    <dbReference type="NCBI Taxonomy" id="560556"/>
    <lineage>
        <taxon>Bacteria</taxon>
        <taxon>Bacillati</taxon>
        <taxon>Actinomycetota</taxon>
        <taxon>Actinomycetes</taxon>
        <taxon>Micromonosporales</taxon>
        <taxon>Micromonosporaceae</taxon>
        <taxon>Asanoa</taxon>
    </lineage>
</organism>
<sequence>MTDTASDLIDQLTLETLFLDECRVTRGEAEDATPGKVEQEIEVEFSHQDDFVFTVLTTFRFLNATEVLVAQIDASFVASYSHSGDGDPEHQEIEKYAQGPLLLTAVPFIREFLASMTNRLALPPFYLPLFAHRGAVLRARARSAS</sequence>
<protein>
    <recommendedName>
        <fullName evidence="3">Preprotein translocase subunit SecB</fullName>
    </recommendedName>
</protein>
<reference evidence="1 2" key="1">
    <citation type="submission" date="2017-06" db="EMBL/GenBank/DDBJ databases">
        <authorList>
            <person name="Kim H.J."/>
            <person name="Triplett B.A."/>
        </authorList>
    </citation>
    <scope>NUCLEOTIDE SEQUENCE [LARGE SCALE GENOMIC DNA]</scope>
    <source>
        <strain evidence="1 2">CGMCC 4.5593</strain>
    </source>
</reference>
<dbReference type="AlphaFoldDB" id="A0A239PBV4"/>
<dbReference type="Gene3D" id="3.10.420.10">
    <property type="entry name" value="SecB-like"/>
    <property type="match status" value="1"/>
</dbReference>
<dbReference type="OrthoDB" id="3390381at2"/>
<accession>A0A239PBV4</accession>
<keyword evidence="2" id="KW-1185">Reference proteome</keyword>
<dbReference type="RefSeq" id="WP_089254211.1">
    <property type="nucleotide sequence ID" value="NZ_FZPH01000016.1"/>
</dbReference>
<proteinExistence type="predicted"/>